<sequence>MEVEEGFTKAEGGVPEPEAGNMEGEKGVTKAEGGVTEVEVENMEAEGGVTKAESGNMEVEEGITKAKAGNLEAKEGVTEADGGAMEADLKKGTEAEGGVTEPHLEEATDREGGITEAKEVAREMGCVVEHNIVHQLRSITQLQTEREKDQALARPEVRDAAVLAQFEDQTTTAMEANCSISSLVAEDQLIRLQNLLAESQWERERLKIEVIRPLKDKIWELATQLECA</sequence>
<accession>A0ABD1ZHM8</accession>
<dbReference type="AlphaFoldDB" id="A0ABD1ZHM8"/>
<organism evidence="2 3">
    <name type="scientific">Riccia fluitans</name>
    <dbReference type="NCBI Taxonomy" id="41844"/>
    <lineage>
        <taxon>Eukaryota</taxon>
        <taxon>Viridiplantae</taxon>
        <taxon>Streptophyta</taxon>
        <taxon>Embryophyta</taxon>
        <taxon>Marchantiophyta</taxon>
        <taxon>Marchantiopsida</taxon>
        <taxon>Marchantiidae</taxon>
        <taxon>Marchantiales</taxon>
        <taxon>Ricciaceae</taxon>
        <taxon>Riccia</taxon>
    </lineage>
</organism>
<name>A0ABD1ZHM8_9MARC</name>
<evidence type="ECO:0000313" key="3">
    <source>
        <dbReference type="Proteomes" id="UP001605036"/>
    </source>
</evidence>
<evidence type="ECO:0000256" key="1">
    <source>
        <dbReference type="SAM" id="MobiDB-lite"/>
    </source>
</evidence>
<proteinExistence type="predicted"/>
<keyword evidence="3" id="KW-1185">Reference proteome</keyword>
<protein>
    <submittedName>
        <fullName evidence="2">Uncharacterized protein</fullName>
    </submittedName>
</protein>
<dbReference type="EMBL" id="JBHFFA010000001">
    <property type="protein sequence ID" value="KAL2650940.1"/>
    <property type="molecule type" value="Genomic_DNA"/>
</dbReference>
<comment type="caution">
    <text evidence="2">The sequence shown here is derived from an EMBL/GenBank/DDBJ whole genome shotgun (WGS) entry which is preliminary data.</text>
</comment>
<feature type="region of interest" description="Disordered" evidence="1">
    <location>
        <begin position="1"/>
        <end position="35"/>
    </location>
</feature>
<reference evidence="2 3" key="1">
    <citation type="submission" date="2024-09" db="EMBL/GenBank/DDBJ databases">
        <title>Chromosome-scale assembly of Riccia fluitans.</title>
        <authorList>
            <person name="Paukszto L."/>
            <person name="Sawicki J."/>
            <person name="Karawczyk K."/>
            <person name="Piernik-Szablinska J."/>
            <person name="Szczecinska M."/>
            <person name="Mazdziarz M."/>
        </authorList>
    </citation>
    <scope>NUCLEOTIDE SEQUENCE [LARGE SCALE GENOMIC DNA]</scope>
    <source>
        <strain evidence="2">Rf_01</strain>
        <tissue evidence="2">Aerial parts of the thallus</tissue>
    </source>
</reference>
<evidence type="ECO:0000313" key="2">
    <source>
        <dbReference type="EMBL" id="KAL2650940.1"/>
    </source>
</evidence>
<gene>
    <name evidence="2" type="ORF">R1flu_019068</name>
</gene>
<dbReference type="Proteomes" id="UP001605036">
    <property type="component" value="Unassembled WGS sequence"/>
</dbReference>